<accession>A0A286UIK7</accession>
<evidence type="ECO:0000259" key="1">
    <source>
        <dbReference type="Pfam" id="PF07859"/>
    </source>
</evidence>
<dbReference type="InterPro" id="IPR029058">
    <property type="entry name" value="AB_hydrolase_fold"/>
</dbReference>
<dbReference type="InterPro" id="IPR050466">
    <property type="entry name" value="Carboxylest/Gibb_receptor"/>
</dbReference>
<gene>
    <name evidence="2" type="ORF">PNOK_0423900</name>
</gene>
<dbReference type="AlphaFoldDB" id="A0A286UIK7"/>
<dbReference type="Pfam" id="PF07859">
    <property type="entry name" value="Abhydrolase_3"/>
    <property type="match status" value="1"/>
</dbReference>
<dbReference type="Proteomes" id="UP000217199">
    <property type="component" value="Unassembled WGS sequence"/>
</dbReference>
<evidence type="ECO:0000313" key="2">
    <source>
        <dbReference type="EMBL" id="PAV19305.1"/>
    </source>
</evidence>
<dbReference type="OrthoDB" id="19653at2759"/>
<feature type="domain" description="Alpha/beta hydrolase fold-3" evidence="1">
    <location>
        <begin position="51"/>
        <end position="208"/>
    </location>
</feature>
<reference evidence="2 3" key="1">
    <citation type="journal article" date="2017" name="Mol. Ecol.">
        <title>Comparative and population genomic landscape of Phellinus noxius: A hypervariable fungus causing root rot in trees.</title>
        <authorList>
            <person name="Chung C.L."/>
            <person name="Lee T.J."/>
            <person name="Akiba M."/>
            <person name="Lee H.H."/>
            <person name="Kuo T.H."/>
            <person name="Liu D."/>
            <person name="Ke H.M."/>
            <person name="Yokoi T."/>
            <person name="Roa M.B."/>
            <person name="Lu M.J."/>
            <person name="Chang Y.Y."/>
            <person name="Ann P.J."/>
            <person name="Tsai J.N."/>
            <person name="Chen C.Y."/>
            <person name="Tzean S.S."/>
            <person name="Ota Y."/>
            <person name="Hattori T."/>
            <person name="Sahashi N."/>
            <person name="Liou R.F."/>
            <person name="Kikuchi T."/>
            <person name="Tsai I.J."/>
        </authorList>
    </citation>
    <scope>NUCLEOTIDE SEQUENCE [LARGE SCALE GENOMIC DNA]</scope>
    <source>
        <strain evidence="2 3">FFPRI411160</strain>
    </source>
</reference>
<dbReference type="Gene3D" id="3.40.50.1820">
    <property type="entry name" value="alpha/beta hydrolase"/>
    <property type="match status" value="1"/>
</dbReference>
<dbReference type="InParanoid" id="A0A286UIK7"/>
<dbReference type="SUPFAM" id="SSF53474">
    <property type="entry name" value="alpha/beta-Hydrolases"/>
    <property type="match status" value="1"/>
</dbReference>
<dbReference type="GO" id="GO:0016787">
    <property type="term" value="F:hydrolase activity"/>
    <property type="evidence" value="ECO:0007669"/>
    <property type="project" value="UniProtKB-KW"/>
</dbReference>
<dbReference type="EMBL" id="NBII01000004">
    <property type="protein sequence ID" value="PAV19305.1"/>
    <property type="molecule type" value="Genomic_DNA"/>
</dbReference>
<proteinExistence type="predicted"/>
<name>A0A286UIK7_9AGAM</name>
<protein>
    <submittedName>
        <fullName evidence="2">Alpha beta-hydrolase</fullName>
    </submittedName>
</protein>
<evidence type="ECO:0000313" key="3">
    <source>
        <dbReference type="Proteomes" id="UP000217199"/>
    </source>
</evidence>
<sequence>MNRLDPFSVSTHVYKTVEGHPIQIDVLVPKSTLEKKRSIPYGDNTRIPVILRYHGGWLFGGQRDYPNWLAQWVCDLAVKHDAILVSADYRLLPEATCEEALDDIMDAYIWLSTGLTDALKSTYKDSPVIAPDLDRILVGGESAGGYCALQAGLTFFDQSSNPTSTQPIPKPRVIYAEFPYVSLRTPHWTQSYPKQIWNQPQLPLTLVTSLFTSISHSTTLNNGKRPIVSNIPMVSPTGQFTERAIISTAAEQHGRTLDFFGPERDPAPGKRRVFPEDRIEDGRILPPTMFLHGINDSIAPVEGMDSFVEWVRKYKAVAGMKEGREEREVMRYYRVPGEHFVATDMKLDGSEPEWLKEAVKFLEANWLGARNAAL</sequence>
<organism evidence="2 3">
    <name type="scientific">Pyrrhoderma noxium</name>
    <dbReference type="NCBI Taxonomy" id="2282107"/>
    <lineage>
        <taxon>Eukaryota</taxon>
        <taxon>Fungi</taxon>
        <taxon>Dikarya</taxon>
        <taxon>Basidiomycota</taxon>
        <taxon>Agaricomycotina</taxon>
        <taxon>Agaricomycetes</taxon>
        <taxon>Hymenochaetales</taxon>
        <taxon>Hymenochaetaceae</taxon>
        <taxon>Pyrrhoderma</taxon>
    </lineage>
</organism>
<dbReference type="STRING" id="2282107.A0A286UIK7"/>
<keyword evidence="3" id="KW-1185">Reference proteome</keyword>
<dbReference type="InterPro" id="IPR013094">
    <property type="entry name" value="AB_hydrolase_3"/>
</dbReference>
<comment type="caution">
    <text evidence="2">The sequence shown here is derived from an EMBL/GenBank/DDBJ whole genome shotgun (WGS) entry which is preliminary data.</text>
</comment>
<dbReference type="PANTHER" id="PTHR23024">
    <property type="entry name" value="ARYLACETAMIDE DEACETYLASE"/>
    <property type="match status" value="1"/>
</dbReference>
<dbReference type="PANTHER" id="PTHR23024:SF339">
    <property type="entry name" value="ALPHA_BETA HYDROLASE FOLD-3 DOMAIN-CONTAINING PROTEIN"/>
    <property type="match status" value="1"/>
</dbReference>